<dbReference type="AlphaFoldDB" id="A0AAP1E5F3"/>
<dbReference type="InterPro" id="IPR011856">
    <property type="entry name" value="tRNA_endonuc-like_dom_sf"/>
</dbReference>
<accession>A0AAP1E5F3</accession>
<proteinExistence type="predicted"/>
<dbReference type="GO" id="GO:0003676">
    <property type="term" value="F:nucleic acid binding"/>
    <property type="evidence" value="ECO:0007669"/>
    <property type="project" value="InterPro"/>
</dbReference>
<dbReference type="InterPro" id="IPR036388">
    <property type="entry name" value="WH-like_DNA-bd_sf"/>
</dbReference>
<evidence type="ECO:0000313" key="4">
    <source>
        <dbReference type="Proteomes" id="UP000076442"/>
    </source>
</evidence>
<dbReference type="SUPFAM" id="SSF52980">
    <property type="entry name" value="Restriction endonuclease-like"/>
    <property type="match status" value="1"/>
</dbReference>
<dbReference type="EMBL" id="LJZV01000032">
    <property type="protein sequence ID" value="KZD87337.1"/>
    <property type="molecule type" value="Genomic_DNA"/>
</dbReference>
<dbReference type="InterPro" id="IPR011335">
    <property type="entry name" value="Restrct_endonuc-II-like"/>
</dbReference>
<gene>
    <name evidence="3" type="ORF">B4122_4561</name>
</gene>
<protein>
    <submittedName>
        <fullName evidence="3">Tn7-like transposition protein A</fullName>
    </submittedName>
</protein>
<feature type="domain" description="TnsA endonuclease N-terminal" evidence="2">
    <location>
        <begin position="71"/>
        <end position="166"/>
    </location>
</feature>
<name>A0AAP1E5F3_BACIU</name>
<dbReference type="CDD" id="cd22362">
    <property type="entry name" value="TnsA_endonuclease-like"/>
    <property type="match status" value="1"/>
</dbReference>
<dbReference type="InterPro" id="IPR014832">
    <property type="entry name" value="TnsA_C"/>
</dbReference>
<dbReference type="Proteomes" id="UP000076442">
    <property type="component" value="Unassembled WGS sequence"/>
</dbReference>
<dbReference type="Gene3D" id="3.40.1350.10">
    <property type="match status" value="1"/>
</dbReference>
<feature type="domain" description="TnsA endonuclease C-terminal" evidence="1">
    <location>
        <begin position="169"/>
        <end position="251"/>
    </location>
</feature>
<organism evidence="3 4">
    <name type="scientific">Bacillus subtilis</name>
    <dbReference type="NCBI Taxonomy" id="1423"/>
    <lineage>
        <taxon>Bacteria</taxon>
        <taxon>Bacillati</taxon>
        <taxon>Bacillota</taxon>
        <taxon>Bacilli</taxon>
        <taxon>Bacillales</taxon>
        <taxon>Bacillaceae</taxon>
        <taxon>Bacillus</taxon>
    </lineage>
</organism>
<sequence length="281" mass="32944">MRNEWNAEKLQRYIKEGRGQGEYESYKGFTQIHDFGSLGRSSRIRTWKCNRVVHLLSDIETRYFYLTEFDDSILQVKEHFPLMNYEDVVGEQEDIDIRKFKDKQSGFPYILTTTFLITVRGKDGNTFEVARSVKASHELEKRAVIERFELIRRYFYKKGVDWALVTNKEIPLIKAKNIEWIHPAKFLEETTDFTKDDISYITGILLELLYKNKRSIRDITNSVDSQLNLEAGSALLLLKHLLATKQIKIDMDKKIDLNQSAEALEIVPQERQGEIKIAIDR</sequence>
<reference evidence="3 4" key="1">
    <citation type="submission" date="2015-09" db="EMBL/GenBank/DDBJ databases">
        <title>Spore heat resistance.</title>
        <authorList>
            <person name="Boekhorst J."/>
            <person name="Berendsen E.M."/>
            <person name="Wells-Bennik M.H."/>
            <person name="Kuipers O.P."/>
        </authorList>
    </citation>
    <scope>NUCLEOTIDE SEQUENCE [LARGE SCALE GENOMIC DNA]</scope>
    <source>
        <strain evidence="3 4">B4122</strain>
    </source>
</reference>
<dbReference type="Pfam" id="PF08722">
    <property type="entry name" value="Tn7_TnsA-like_N"/>
    <property type="match status" value="1"/>
</dbReference>
<comment type="caution">
    <text evidence="3">The sequence shown here is derived from an EMBL/GenBank/DDBJ whole genome shotgun (WGS) entry which is preliminary data.</text>
</comment>
<evidence type="ECO:0000313" key="3">
    <source>
        <dbReference type="EMBL" id="KZD87337.1"/>
    </source>
</evidence>
<evidence type="ECO:0000259" key="1">
    <source>
        <dbReference type="Pfam" id="PF08721"/>
    </source>
</evidence>
<dbReference type="RefSeq" id="WP_042977398.1">
    <property type="nucleotide sequence ID" value="NZ_JXHR01000028.1"/>
</dbReference>
<dbReference type="Pfam" id="PF08721">
    <property type="entry name" value="Tn7_Tnp_TnsA_C"/>
    <property type="match status" value="1"/>
</dbReference>
<evidence type="ECO:0000259" key="2">
    <source>
        <dbReference type="Pfam" id="PF08722"/>
    </source>
</evidence>
<dbReference type="Gene3D" id="1.10.10.10">
    <property type="entry name" value="Winged helix-like DNA-binding domain superfamily/Winged helix DNA-binding domain"/>
    <property type="match status" value="1"/>
</dbReference>
<dbReference type="InterPro" id="IPR014833">
    <property type="entry name" value="TnsA_N"/>
</dbReference>